<accession>A0A6J7NKZ0</accession>
<reference evidence="1" key="1">
    <citation type="submission" date="2020-05" db="EMBL/GenBank/DDBJ databases">
        <authorList>
            <person name="Chiriac C."/>
            <person name="Salcher M."/>
            <person name="Ghai R."/>
            <person name="Kavagutti S V."/>
        </authorList>
    </citation>
    <scope>NUCLEOTIDE SEQUENCE</scope>
</reference>
<evidence type="ECO:0000313" key="1">
    <source>
        <dbReference type="EMBL" id="CAB4992965.1"/>
    </source>
</evidence>
<dbReference type="EMBL" id="CAFBOR010000144">
    <property type="protein sequence ID" value="CAB4992965.1"/>
    <property type="molecule type" value="Genomic_DNA"/>
</dbReference>
<gene>
    <name evidence="1" type="ORF">UFOPK3974_01035</name>
</gene>
<sequence>MIAWELRSNQSMQSHRNLLSWQEVVAHRHRHRYIQKEDSRRTRQDLGALNLKVFGEQAHWRSSPGAKYGVANRLLYIQVKGVSIFIWLVLVRALMPCTDLLHLVAAGLILQEFAVKIAERLLPKSTHRSWGQFKAAFTLIDEACLLKNSSHLTHLL</sequence>
<protein>
    <submittedName>
        <fullName evidence="1">Unannotated protein</fullName>
    </submittedName>
</protein>
<name>A0A6J7NKZ0_9ZZZZ</name>
<organism evidence="1">
    <name type="scientific">freshwater metagenome</name>
    <dbReference type="NCBI Taxonomy" id="449393"/>
    <lineage>
        <taxon>unclassified sequences</taxon>
        <taxon>metagenomes</taxon>
        <taxon>ecological metagenomes</taxon>
    </lineage>
</organism>
<proteinExistence type="predicted"/>
<dbReference type="AlphaFoldDB" id="A0A6J7NKZ0"/>